<sequence>MAKQYYFVLAGKIIETSFAIGNCAGRCLWLAGFLGDFPSPLPSNSGAVSYSPHFTLIGSQDHDIESRPYLFTCTHRKINEPEVSVVDKDNAYRMVGTDAQYTWTHNENTNKHNVWEITVPVLSSKSCPLLMELADAGFLSSSSADDTLSGITSPSGKGDCIGALSSSSAILEPTLEAVLSLSGSGEGDFEGFDRTLPGLLASASKCATVISSSASGLGEGDIDGFDKTLPGLLASTSKCATVISSSASGLGEGDIDGFDRTLPGLLASDSKCATVISSSASGLGEGDIDGFDRTLPGLLTSVSKCATVISSSASGLGEGDIDGFDRTLPGLLTSVSKCATVISSSASGLGEGDIDGFDRTLPGLLSSASKSVTIVSSSAGGLGEGDIDGFERTLSGLLASASKCSIDVSSSAGSFGDGDFDGFDRTLPGLLASASNCAIAISSSAGGFGDGDFDGFDRTLPGLLASASNCAIVVSSSAGVLGVGDFDGFDRTLPGLLTSASKSVPIVSSSAGGLGDGDFETAVDALTSSIAASPLTSRELSLEPGLVADADDVVSLGFCGIRHKATCWSAVHIHLARRLSGRGQFRCVRQLVIHFVDVCPLEVMDRVLPCGVVVGQLARVLYEAGLALQRVQFALDDREEARLGLVRLRDVLRLAFDGPADDGDGGPSLLVSDDARDVRSALLAGGFNAHARAQGRRGSIVAPELRWWKGRARGWPQLRDGRPQARYIGPLLARGRLGTAHALRGRLGIPQLLRDEPTATVDSPQRRWAS</sequence>
<protein>
    <submittedName>
        <fullName evidence="1">Uncharacterized protein</fullName>
    </submittedName>
</protein>
<evidence type="ECO:0000313" key="2">
    <source>
        <dbReference type="Proteomes" id="UP001159363"/>
    </source>
</evidence>
<evidence type="ECO:0000313" key="1">
    <source>
        <dbReference type="EMBL" id="KAJ8867120.1"/>
    </source>
</evidence>
<gene>
    <name evidence="1" type="ORF">PR048_032983</name>
</gene>
<name>A0ABQ9G3U1_9NEOP</name>
<accession>A0ABQ9G3U1</accession>
<reference evidence="1 2" key="1">
    <citation type="submission" date="2023-02" db="EMBL/GenBank/DDBJ databases">
        <title>LHISI_Scaffold_Assembly.</title>
        <authorList>
            <person name="Stuart O.P."/>
            <person name="Cleave R."/>
            <person name="Magrath M.J.L."/>
            <person name="Mikheyev A.S."/>
        </authorList>
    </citation>
    <scope>NUCLEOTIDE SEQUENCE [LARGE SCALE GENOMIC DNA]</scope>
    <source>
        <strain evidence="1">Daus_M_001</strain>
        <tissue evidence="1">Leg muscle</tissue>
    </source>
</reference>
<proteinExistence type="predicted"/>
<organism evidence="1 2">
    <name type="scientific">Dryococelus australis</name>
    <dbReference type="NCBI Taxonomy" id="614101"/>
    <lineage>
        <taxon>Eukaryota</taxon>
        <taxon>Metazoa</taxon>
        <taxon>Ecdysozoa</taxon>
        <taxon>Arthropoda</taxon>
        <taxon>Hexapoda</taxon>
        <taxon>Insecta</taxon>
        <taxon>Pterygota</taxon>
        <taxon>Neoptera</taxon>
        <taxon>Polyneoptera</taxon>
        <taxon>Phasmatodea</taxon>
        <taxon>Verophasmatodea</taxon>
        <taxon>Anareolatae</taxon>
        <taxon>Phasmatidae</taxon>
        <taxon>Eurycanthinae</taxon>
        <taxon>Dryococelus</taxon>
    </lineage>
</organism>
<dbReference type="EMBL" id="JARBHB010000016">
    <property type="protein sequence ID" value="KAJ8867120.1"/>
    <property type="molecule type" value="Genomic_DNA"/>
</dbReference>
<dbReference type="Proteomes" id="UP001159363">
    <property type="component" value="Chromosome 15"/>
</dbReference>
<keyword evidence="2" id="KW-1185">Reference proteome</keyword>
<comment type="caution">
    <text evidence="1">The sequence shown here is derived from an EMBL/GenBank/DDBJ whole genome shotgun (WGS) entry which is preliminary data.</text>
</comment>